<accession>A0A0W7WDN0</accession>
<keyword evidence="4" id="KW-1185">Reference proteome</keyword>
<dbReference type="InterPro" id="IPR036737">
    <property type="entry name" value="OmpA-like_sf"/>
</dbReference>
<protein>
    <recommendedName>
        <fullName evidence="2">OmpA-like domain-containing protein</fullName>
    </recommendedName>
</protein>
<dbReference type="PANTHER" id="PTHR30329:SF21">
    <property type="entry name" value="LIPOPROTEIN YIAD-RELATED"/>
    <property type="match status" value="1"/>
</dbReference>
<evidence type="ECO:0000259" key="2">
    <source>
        <dbReference type="PROSITE" id="PS51123"/>
    </source>
</evidence>
<proteinExistence type="predicted"/>
<comment type="caution">
    <text evidence="3">The sequence shown here is derived from an EMBL/GenBank/DDBJ whole genome shotgun (WGS) entry which is preliminary data.</text>
</comment>
<dbReference type="EMBL" id="LPXO01000024">
    <property type="protein sequence ID" value="KUF08763.1"/>
    <property type="molecule type" value="Genomic_DNA"/>
</dbReference>
<dbReference type="InterPro" id="IPR050330">
    <property type="entry name" value="Bact_OuterMem_StrucFunc"/>
</dbReference>
<sequence length="131" mass="13146">MLFIAASATGLVFPEARGAEPRVVRFEVGLRLSDSAGAAIAAVADAALDAPATLVLVTGHTGPEGDPEANLTLSRERAEVVAEALRAAGLPGARILARGAGGSVPPQAGTSARRAEIRVVERRLLSAAAGS</sequence>
<dbReference type="PROSITE" id="PS51123">
    <property type="entry name" value="OMPA_2"/>
    <property type="match status" value="1"/>
</dbReference>
<dbReference type="Proteomes" id="UP000054396">
    <property type="component" value="Unassembled WGS sequence"/>
</dbReference>
<evidence type="ECO:0000313" key="3">
    <source>
        <dbReference type="EMBL" id="KUF08763.1"/>
    </source>
</evidence>
<organism evidence="3 4">
    <name type="scientific">Pseudoponticoccus marisrubri</name>
    <dbReference type="NCBI Taxonomy" id="1685382"/>
    <lineage>
        <taxon>Bacteria</taxon>
        <taxon>Pseudomonadati</taxon>
        <taxon>Pseudomonadota</taxon>
        <taxon>Alphaproteobacteria</taxon>
        <taxon>Rhodobacterales</taxon>
        <taxon>Roseobacteraceae</taxon>
        <taxon>Pseudoponticoccus</taxon>
    </lineage>
</organism>
<evidence type="ECO:0000256" key="1">
    <source>
        <dbReference type="PROSITE-ProRule" id="PRU00473"/>
    </source>
</evidence>
<dbReference type="SUPFAM" id="SSF103088">
    <property type="entry name" value="OmpA-like"/>
    <property type="match status" value="1"/>
</dbReference>
<dbReference type="RefSeq" id="WP_058864237.1">
    <property type="nucleotide sequence ID" value="NZ_LPXO01000024.1"/>
</dbReference>
<name>A0A0W7WDN0_9RHOB</name>
<feature type="domain" description="OmpA-like" evidence="2">
    <location>
        <begin position="13"/>
        <end position="128"/>
    </location>
</feature>
<dbReference type="Gene3D" id="3.30.1330.60">
    <property type="entry name" value="OmpA-like domain"/>
    <property type="match status" value="1"/>
</dbReference>
<evidence type="ECO:0000313" key="4">
    <source>
        <dbReference type="Proteomes" id="UP000054396"/>
    </source>
</evidence>
<keyword evidence="1" id="KW-0472">Membrane</keyword>
<dbReference type="STRING" id="1685382.AVJ23_21190"/>
<dbReference type="AlphaFoldDB" id="A0A0W7WDN0"/>
<gene>
    <name evidence="3" type="ORF">AVJ23_21190</name>
</gene>
<dbReference type="GO" id="GO:0016020">
    <property type="term" value="C:membrane"/>
    <property type="evidence" value="ECO:0007669"/>
    <property type="project" value="UniProtKB-UniRule"/>
</dbReference>
<dbReference type="Pfam" id="PF00691">
    <property type="entry name" value="OmpA"/>
    <property type="match status" value="1"/>
</dbReference>
<reference evidence="3 4" key="1">
    <citation type="submission" date="2015-12" db="EMBL/GenBank/DDBJ databases">
        <authorList>
            <person name="Shamseldin A."/>
            <person name="Moawad H."/>
            <person name="Abd El-Rahim W.M."/>
            <person name="Sadowsky M.J."/>
        </authorList>
    </citation>
    <scope>NUCLEOTIDE SEQUENCE [LARGE SCALE GENOMIC DNA]</scope>
    <source>
        <strain evidence="3 4">SJ5A-1</strain>
    </source>
</reference>
<dbReference type="PANTHER" id="PTHR30329">
    <property type="entry name" value="STATOR ELEMENT OF FLAGELLAR MOTOR COMPLEX"/>
    <property type="match status" value="1"/>
</dbReference>
<dbReference type="InterPro" id="IPR006665">
    <property type="entry name" value="OmpA-like"/>
</dbReference>